<sequence length="48" mass="4799">MTEVFMLGAVLAGGVGVMGLAVALFGGVEPHCLCAFDGDTEACDTPQP</sequence>
<comment type="caution">
    <text evidence="1">The sequence shown here is derived from an EMBL/GenBank/DDBJ whole genome shotgun (WGS) entry which is preliminary data.</text>
</comment>
<dbReference type="Proteomes" id="UP000251211">
    <property type="component" value="Unassembled WGS sequence"/>
</dbReference>
<accession>A0AB38F9P6</accession>
<organism evidence="1 2">
    <name type="scientific">Rhodococcus wratislaviensis</name>
    <name type="common">Tsukamurella wratislaviensis</name>
    <dbReference type="NCBI Taxonomy" id="44752"/>
    <lineage>
        <taxon>Bacteria</taxon>
        <taxon>Bacillati</taxon>
        <taxon>Actinomycetota</taxon>
        <taxon>Actinomycetes</taxon>
        <taxon>Mycobacteriales</taxon>
        <taxon>Nocardiaceae</taxon>
        <taxon>Rhodococcus</taxon>
    </lineage>
</organism>
<proteinExistence type="predicted"/>
<gene>
    <name evidence="1" type="ORF">NCTC13229_01781</name>
</gene>
<dbReference type="AlphaFoldDB" id="A0AB38F9P6"/>
<evidence type="ECO:0000313" key="1">
    <source>
        <dbReference type="EMBL" id="SPZ38315.1"/>
    </source>
</evidence>
<evidence type="ECO:0000313" key="2">
    <source>
        <dbReference type="Proteomes" id="UP000251211"/>
    </source>
</evidence>
<name>A0AB38F9P6_RHOWR</name>
<dbReference type="EMBL" id="UAUI01000004">
    <property type="protein sequence ID" value="SPZ38315.1"/>
    <property type="molecule type" value="Genomic_DNA"/>
</dbReference>
<reference evidence="1 2" key="1">
    <citation type="submission" date="2018-06" db="EMBL/GenBank/DDBJ databases">
        <authorList>
            <consortium name="Pathogen Informatics"/>
            <person name="Doyle S."/>
        </authorList>
    </citation>
    <scope>NUCLEOTIDE SEQUENCE [LARGE SCALE GENOMIC DNA]</scope>
    <source>
        <strain evidence="1 2">NCTC13229</strain>
    </source>
</reference>
<dbReference type="RefSeq" id="WP_174233777.1">
    <property type="nucleotide sequence ID" value="NZ_CP150488.1"/>
</dbReference>
<protein>
    <submittedName>
        <fullName evidence="1">Uncharacterized protein</fullName>
    </submittedName>
</protein>